<accession>A0AAQ3TNK2</accession>
<keyword evidence="3" id="KW-1185">Reference proteome</keyword>
<evidence type="ECO:0000313" key="3">
    <source>
        <dbReference type="Proteomes" id="UP001341281"/>
    </source>
</evidence>
<evidence type="ECO:0000256" key="1">
    <source>
        <dbReference type="SAM" id="MobiDB-lite"/>
    </source>
</evidence>
<feature type="compositionally biased region" description="Polar residues" evidence="1">
    <location>
        <begin position="64"/>
        <end position="75"/>
    </location>
</feature>
<dbReference type="EMBL" id="CP144749">
    <property type="protein sequence ID" value="WVZ75129.1"/>
    <property type="molecule type" value="Genomic_DNA"/>
</dbReference>
<dbReference type="Proteomes" id="UP001341281">
    <property type="component" value="Chromosome 05"/>
</dbReference>
<organism evidence="2 3">
    <name type="scientific">Paspalum notatum var. saurae</name>
    <dbReference type="NCBI Taxonomy" id="547442"/>
    <lineage>
        <taxon>Eukaryota</taxon>
        <taxon>Viridiplantae</taxon>
        <taxon>Streptophyta</taxon>
        <taxon>Embryophyta</taxon>
        <taxon>Tracheophyta</taxon>
        <taxon>Spermatophyta</taxon>
        <taxon>Magnoliopsida</taxon>
        <taxon>Liliopsida</taxon>
        <taxon>Poales</taxon>
        <taxon>Poaceae</taxon>
        <taxon>PACMAD clade</taxon>
        <taxon>Panicoideae</taxon>
        <taxon>Andropogonodae</taxon>
        <taxon>Paspaleae</taxon>
        <taxon>Paspalinae</taxon>
        <taxon>Paspalum</taxon>
    </lineage>
</organism>
<feature type="region of interest" description="Disordered" evidence="1">
    <location>
        <begin position="48"/>
        <end position="75"/>
    </location>
</feature>
<gene>
    <name evidence="2" type="ORF">U9M48_023216</name>
</gene>
<name>A0AAQ3TNK2_PASNO</name>
<protein>
    <submittedName>
        <fullName evidence="2">Uncharacterized protein</fullName>
    </submittedName>
</protein>
<dbReference type="AlphaFoldDB" id="A0AAQ3TNK2"/>
<proteinExistence type="predicted"/>
<reference evidence="2 3" key="1">
    <citation type="submission" date="2024-02" db="EMBL/GenBank/DDBJ databases">
        <title>High-quality chromosome-scale genome assembly of Pensacola bahiagrass (Paspalum notatum Flugge var. saurae).</title>
        <authorList>
            <person name="Vega J.M."/>
            <person name="Podio M."/>
            <person name="Orjuela J."/>
            <person name="Siena L.A."/>
            <person name="Pessino S.C."/>
            <person name="Combes M.C."/>
            <person name="Mariac C."/>
            <person name="Albertini E."/>
            <person name="Pupilli F."/>
            <person name="Ortiz J.P.A."/>
            <person name="Leblanc O."/>
        </authorList>
    </citation>
    <scope>NUCLEOTIDE SEQUENCE [LARGE SCALE GENOMIC DNA]</scope>
    <source>
        <strain evidence="2">R1</strain>
        <tissue evidence="2">Leaf</tissue>
    </source>
</reference>
<evidence type="ECO:0000313" key="2">
    <source>
        <dbReference type="EMBL" id="WVZ75129.1"/>
    </source>
</evidence>
<sequence>MEHLELRHLVPEVGGYAATEVVGVDEHFLHGHARAQVGGDLAGEGVVSEVQRRRRRRPRLAGTSPWSALNPSSSARRNVRLPTAAESVPASPFISRSSPTTRGGLLPLVHATPSQLQKSVLPFHEASAPPPLVRSSALNASSAASSPPPALAVVLAMVRTMRPSIVQYSELLPRIDDIATPFLSFWLIGGGGEEQWVMRSC</sequence>